<dbReference type="InterPro" id="IPR050708">
    <property type="entry name" value="T6SS_VgrG/RHS"/>
</dbReference>
<keyword evidence="4" id="KW-1185">Reference proteome</keyword>
<dbReference type="Pfam" id="PF20041">
    <property type="entry name" value="DUF6443"/>
    <property type="match status" value="1"/>
</dbReference>
<keyword evidence="1" id="KW-0732">Signal</keyword>
<dbReference type="InterPro" id="IPR022385">
    <property type="entry name" value="Rhs_assc_core"/>
</dbReference>
<gene>
    <name evidence="3" type="ORF">SAMN05421594_4290</name>
</gene>
<dbReference type="Gene3D" id="2.180.10.10">
    <property type="entry name" value="RHS repeat-associated core"/>
    <property type="match status" value="1"/>
</dbReference>
<sequence>MKKIIIPIGLLLLAHSAQAQLTPLPNTENYVQTKTYLDYNATGQPTKSSETVQYIDLLGRPKQVVSVKASPLGRDVVTHIEYDQFGRQLKDYLPVPQSGTLNGAIVPTPLANATNTPYGLEKIYAEKVLESSPINRILEQKQVGNAWNTKPVKFGYDVVTVADRVKKFITVTSWENGATKSRLEENWLYTDGQLYKNSVKDEDLNETIEFKNGKGQTVLVRRVIANDEYADTYYVYNEYDQLAIVIPPLASIRGDLVANTVKQDELCYQYCYDGRGRLVEKKLPGKGREFMVYDKQDRLVATQDANLNAKGHWLYTKYDQFGRIIMTGISLAMGSSRLEEQNYADTKGSNNETRSSSVVVNYSGMGVYYSVAQGYPQYDKVSNLLSLNYYDTYPTGAPDIPSQILGDSVLQENTQNSTTSTKGLPTASYIKNTEASDYGWTRNYTYYDTKGRPIGTHSINHLGGYTKTESKLDFTGTPQTVITRHKRLETDTERVITENFTYDHQNRLLVHKQQVDGNPEEILAQNKYNELSQLENKKVGGVSMGSPLQSIDYKYNIRGWMTQINDPATLNGKLFGYKVKYTDPVYTDVSLGKFNGNIAEIDWNMSTVNNLKRYNYTYDKLNRLTDAEYAEPENTNPHNKNFDERLTYDLNGNIAFLKRNAIPVLGSTSTQVDDLEYKYTGNRLNKVIESSLNDTGYEGGNNTIDYDLNGNMINMKDKGIQTITYNYLNLPNVYDIAQTTGGVSFISNLSYLYRADGTKLKKIYTSTMDGRGAVTTTRMTDYLDGFQYSYIDTGGGLQPCLGCRTESAFEEQAYENVGKTFPGLGGTPEWKLDFVPTAEGFYSFTENRYIYQYRDHLGNARVSFAKNSAGALEVTDTNNYYPFGLNHIEGMLGNSKLGGYYSYKYNGKELQETGMYDYGARFYMSDLGRWGVVDPLAEKMTRHSPYNYAFNNPIRFIDPDGRQGNDVIITGDYKDKALELLQASVEGQLNLTMDKNGKVMAEAVKGATLTDASSTFLKATEDNCNIVVLKTDGDYRLDGETYYAGGAYGGSKMAGNGKMIGTNVVNPMVNEKIDEALGLPKGVGTLHEGLEAYMGILNSPGSPAGTPGNNDKGYMAAHKKANELDPRHNDGDGTVKVSSHIRVRNMGEGNKPKSITEEIIMTNTKTGVKTSLGSFTTKQQ</sequence>
<organism evidence="3 4">
    <name type="scientific">Chryseobacterium oleae</name>
    <dbReference type="NCBI Taxonomy" id="491207"/>
    <lineage>
        <taxon>Bacteria</taxon>
        <taxon>Pseudomonadati</taxon>
        <taxon>Bacteroidota</taxon>
        <taxon>Flavobacteriia</taxon>
        <taxon>Flavobacteriales</taxon>
        <taxon>Weeksellaceae</taxon>
        <taxon>Chryseobacterium group</taxon>
        <taxon>Chryseobacterium</taxon>
    </lineage>
</organism>
<feature type="signal peptide" evidence="1">
    <location>
        <begin position="1"/>
        <end position="19"/>
    </location>
</feature>
<name>A0A1I5BZJ0_CHROL</name>
<dbReference type="RefSeq" id="WP_090026980.1">
    <property type="nucleotide sequence ID" value="NZ_FOVD01000008.1"/>
</dbReference>
<dbReference type="EMBL" id="FOVD01000008">
    <property type="protein sequence ID" value="SFN80075.1"/>
    <property type="molecule type" value="Genomic_DNA"/>
</dbReference>
<dbReference type="NCBIfam" id="TIGR03696">
    <property type="entry name" value="Rhs_assc_core"/>
    <property type="match status" value="1"/>
</dbReference>
<evidence type="ECO:0000259" key="2">
    <source>
        <dbReference type="Pfam" id="PF20041"/>
    </source>
</evidence>
<dbReference type="InterPro" id="IPR045619">
    <property type="entry name" value="DUF6443"/>
</dbReference>
<dbReference type="Proteomes" id="UP000198769">
    <property type="component" value="Unassembled WGS sequence"/>
</dbReference>
<dbReference type="PANTHER" id="PTHR32305">
    <property type="match status" value="1"/>
</dbReference>
<dbReference type="AlphaFoldDB" id="A0A1I5BZJ0"/>
<protein>
    <submittedName>
        <fullName evidence="3">RHS repeat-associated core domain-containing protein</fullName>
    </submittedName>
</protein>
<feature type="chain" id="PRO_5011516002" evidence="1">
    <location>
        <begin position="20"/>
        <end position="1180"/>
    </location>
</feature>
<dbReference type="OrthoDB" id="2972467at2"/>
<reference evidence="4" key="1">
    <citation type="submission" date="2016-10" db="EMBL/GenBank/DDBJ databases">
        <authorList>
            <person name="Varghese N."/>
            <person name="Submissions S."/>
        </authorList>
    </citation>
    <scope>NUCLEOTIDE SEQUENCE [LARGE SCALE GENOMIC DNA]</scope>
    <source>
        <strain evidence="4">DSM 25575</strain>
    </source>
</reference>
<accession>A0A1I5BZJ0</accession>
<evidence type="ECO:0000256" key="1">
    <source>
        <dbReference type="SAM" id="SignalP"/>
    </source>
</evidence>
<proteinExistence type="predicted"/>
<evidence type="ECO:0000313" key="3">
    <source>
        <dbReference type="EMBL" id="SFN80075.1"/>
    </source>
</evidence>
<dbReference type="PANTHER" id="PTHR32305:SF15">
    <property type="entry name" value="PROTEIN RHSA-RELATED"/>
    <property type="match status" value="1"/>
</dbReference>
<feature type="domain" description="DUF6443" evidence="2">
    <location>
        <begin position="32"/>
        <end position="151"/>
    </location>
</feature>
<evidence type="ECO:0000313" key="4">
    <source>
        <dbReference type="Proteomes" id="UP000198769"/>
    </source>
</evidence>